<accession>A0A9D2K9Q5</accession>
<dbReference type="Pfam" id="PF14281">
    <property type="entry name" value="PDDEXK_4"/>
    <property type="match status" value="1"/>
</dbReference>
<protein>
    <submittedName>
        <fullName evidence="1">PD-(D/E)XK nuclease family protein</fullName>
    </submittedName>
</protein>
<evidence type="ECO:0000313" key="1">
    <source>
        <dbReference type="EMBL" id="HIZ85176.1"/>
    </source>
</evidence>
<dbReference type="AlphaFoldDB" id="A0A9D2K9Q5"/>
<reference evidence="1" key="2">
    <citation type="submission" date="2021-04" db="EMBL/GenBank/DDBJ databases">
        <authorList>
            <person name="Gilroy R."/>
        </authorList>
    </citation>
    <scope>NUCLEOTIDE SEQUENCE</scope>
    <source>
        <strain evidence="1">Gambia16-554</strain>
    </source>
</reference>
<dbReference type="Proteomes" id="UP000824115">
    <property type="component" value="Unassembled WGS sequence"/>
</dbReference>
<dbReference type="EMBL" id="DXAW01000031">
    <property type="protein sequence ID" value="HIZ85176.1"/>
    <property type="molecule type" value="Genomic_DNA"/>
</dbReference>
<comment type="caution">
    <text evidence="1">The sequence shown here is derived from an EMBL/GenBank/DDBJ whole genome shotgun (WGS) entry which is preliminary data.</text>
</comment>
<reference evidence="1" key="1">
    <citation type="journal article" date="2021" name="PeerJ">
        <title>Extensive microbial diversity within the chicken gut microbiome revealed by metagenomics and culture.</title>
        <authorList>
            <person name="Gilroy R."/>
            <person name="Ravi A."/>
            <person name="Getino M."/>
            <person name="Pursley I."/>
            <person name="Horton D.L."/>
            <person name="Alikhan N.F."/>
            <person name="Baker D."/>
            <person name="Gharbi K."/>
            <person name="Hall N."/>
            <person name="Watson M."/>
            <person name="Adriaenssens E.M."/>
            <person name="Foster-Nyarko E."/>
            <person name="Jarju S."/>
            <person name="Secka A."/>
            <person name="Antonio M."/>
            <person name="Oren A."/>
            <person name="Chaudhuri R.R."/>
            <person name="La Ragione R."/>
            <person name="Hildebrand F."/>
            <person name="Pallen M.J."/>
        </authorList>
    </citation>
    <scope>NUCLEOTIDE SEQUENCE</scope>
    <source>
        <strain evidence="1">Gambia16-554</strain>
    </source>
</reference>
<gene>
    <name evidence="1" type="ORF">IAC04_01630</name>
</gene>
<sequence>MEESIRKYQTIIEDFVKLPKIKADPTWLEICRYPYSRFEEVCSRILAFYLDPNAEHDMGALWITALLAAIGKSNWYDYRHTIKVKTEEYADGKRIDITVVSENYVIAIENKITAGLYNPLDIYRDYICRVYPKKDRALVVLSLKPIQDTFAMKSSGFQRCSYRKLFEEVNKHLGGYIASANQKYLTAMIDFMKTIGNMNDYSSQFEKEFFGKNKQCIDELIRRYESYKAQTLKEQIDQISLLKDRMNELTNGKWGAWNGWVLGVSFNESSHRIGIDSYFEEEDGNPTAHFKACITTWRKDDWPPYREAVKKEFANDILKIEEPSAGDNRDRVFVRLYDKKYDNIEYTAGELKKIYDKLAKITSEIK</sequence>
<evidence type="ECO:0000313" key="2">
    <source>
        <dbReference type="Proteomes" id="UP000824115"/>
    </source>
</evidence>
<proteinExistence type="predicted"/>
<organism evidence="1 2">
    <name type="scientific">Candidatus Coprenecus stercoravium</name>
    <dbReference type="NCBI Taxonomy" id="2840735"/>
    <lineage>
        <taxon>Bacteria</taxon>
        <taxon>Pseudomonadati</taxon>
        <taxon>Bacteroidota</taxon>
        <taxon>Bacteroidia</taxon>
        <taxon>Bacteroidales</taxon>
        <taxon>Rikenellaceae</taxon>
        <taxon>Rikenellaceae incertae sedis</taxon>
        <taxon>Candidatus Coprenecus</taxon>
    </lineage>
</organism>
<name>A0A9D2K9Q5_9BACT</name>
<dbReference type="InterPro" id="IPR029470">
    <property type="entry name" value="PDDEXK_4"/>
</dbReference>